<accession>A0A7S4S2C5</accession>
<dbReference type="InterPro" id="IPR046336">
    <property type="entry name" value="Lon_prtase_N_sf"/>
</dbReference>
<proteinExistence type="predicted"/>
<name>A0A7S4S2C5_9STRA</name>
<evidence type="ECO:0008006" key="2">
    <source>
        <dbReference type="Google" id="ProtNLM"/>
    </source>
</evidence>
<organism evidence="1">
    <name type="scientific">Ditylum brightwellii</name>
    <dbReference type="NCBI Taxonomy" id="49249"/>
    <lineage>
        <taxon>Eukaryota</taxon>
        <taxon>Sar</taxon>
        <taxon>Stramenopiles</taxon>
        <taxon>Ochrophyta</taxon>
        <taxon>Bacillariophyta</taxon>
        <taxon>Mediophyceae</taxon>
        <taxon>Lithodesmiophycidae</taxon>
        <taxon>Lithodesmiales</taxon>
        <taxon>Lithodesmiaceae</taxon>
        <taxon>Ditylum</taxon>
    </lineage>
</organism>
<protein>
    <recommendedName>
        <fullName evidence="2">Lon N-terminal domain-containing protein</fullName>
    </recommendedName>
</protein>
<dbReference type="InterPro" id="IPR015947">
    <property type="entry name" value="PUA-like_sf"/>
</dbReference>
<dbReference type="EMBL" id="HBNS01034638">
    <property type="protein sequence ID" value="CAE4630411.1"/>
    <property type="molecule type" value="Transcribed_RNA"/>
</dbReference>
<sequence>MSTHQHQKLARVLYRSLLRVSRKGNHPEVFGKYGKQAKEYPLPHTASEVRAILRGGFRMGKTSRAIDVAKIDTTDRQSKHDAIKEAFEILRHSNEMSSILLPQKDDLPSALPIFEYTDAGVLMEEEIQFNFFEPRYRFLAQEALSRDGTFILGQKHSSSLVKIVEHMFLPNGNIAVRCIGGPRIKVLRREKVNVGEDNVLAQATKFDIEFDDFDEESQQNLFAMRLRCLELMKCVYPKTNITSMGLPPIDPERFSFWALRFTLSQSDPASRQRWLACLSTNMRLQHVIEFFESFQEVLNSDPKDES</sequence>
<dbReference type="Gene3D" id="2.30.130.40">
    <property type="entry name" value="LON domain-like"/>
    <property type="match status" value="1"/>
</dbReference>
<dbReference type="SUPFAM" id="SSF88697">
    <property type="entry name" value="PUA domain-like"/>
    <property type="match status" value="1"/>
</dbReference>
<dbReference type="AlphaFoldDB" id="A0A7S4S2C5"/>
<evidence type="ECO:0000313" key="1">
    <source>
        <dbReference type="EMBL" id="CAE4630411.1"/>
    </source>
</evidence>
<gene>
    <name evidence="1" type="ORF">DBRI00130_LOCUS27084</name>
</gene>
<reference evidence="1" key="1">
    <citation type="submission" date="2021-01" db="EMBL/GenBank/DDBJ databases">
        <authorList>
            <person name="Corre E."/>
            <person name="Pelletier E."/>
            <person name="Niang G."/>
            <person name="Scheremetjew M."/>
            <person name="Finn R."/>
            <person name="Kale V."/>
            <person name="Holt S."/>
            <person name="Cochrane G."/>
            <person name="Meng A."/>
            <person name="Brown T."/>
            <person name="Cohen L."/>
        </authorList>
    </citation>
    <scope>NUCLEOTIDE SEQUENCE</scope>
    <source>
        <strain evidence="1">GSO104</strain>
    </source>
</reference>